<protein>
    <recommendedName>
        <fullName evidence="13">Leucine zipper transcription factor-like protein 1</fullName>
    </recommendedName>
</protein>
<evidence type="ECO:0000256" key="7">
    <source>
        <dbReference type="ARBA" id="ARBA00023054"/>
    </source>
</evidence>
<keyword evidence="6" id="KW-0995">Kinetochore</keyword>
<evidence type="ECO:0000256" key="1">
    <source>
        <dbReference type="ARBA" id="ARBA00004629"/>
    </source>
</evidence>
<dbReference type="GO" id="GO:0000070">
    <property type="term" value="P:mitotic sister chromatid segregation"/>
    <property type="evidence" value="ECO:0007669"/>
    <property type="project" value="TreeGrafter"/>
</dbReference>
<dbReference type="GO" id="GO:0005634">
    <property type="term" value="C:nucleus"/>
    <property type="evidence" value="ECO:0007669"/>
    <property type="project" value="InterPro"/>
</dbReference>
<evidence type="ECO:0000313" key="11">
    <source>
        <dbReference type="EMBL" id="CAK0785813.1"/>
    </source>
</evidence>
<dbReference type="Pfam" id="PF05859">
    <property type="entry name" value="Mis12"/>
    <property type="match status" value="1"/>
</dbReference>
<dbReference type="Proteomes" id="UP001314263">
    <property type="component" value="Unassembled WGS sequence"/>
</dbReference>
<keyword evidence="5" id="KW-0498">Mitosis</keyword>
<gene>
    <name evidence="11" type="ORF">CVIRNUC_009025</name>
</gene>
<dbReference type="GO" id="GO:0000444">
    <property type="term" value="C:MIS12/MIND type complex"/>
    <property type="evidence" value="ECO:0007669"/>
    <property type="project" value="TreeGrafter"/>
</dbReference>
<evidence type="ECO:0000256" key="5">
    <source>
        <dbReference type="ARBA" id="ARBA00022776"/>
    </source>
</evidence>
<keyword evidence="12" id="KW-1185">Reference proteome</keyword>
<dbReference type="GO" id="GO:0051301">
    <property type="term" value="P:cell division"/>
    <property type="evidence" value="ECO:0007669"/>
    <property type="project" value="UniProtKB-KW"/>
</dbReference>
<proteinExistence type="inferred from homology"/>
<evidence type="ECO:0000256" key="10">
    <source>
        <dbReference type="SAM" id="Coils"/>
    </source>
</evidence>
<comment type="caution">
    <text evidence="11">The sequence shown here is derived from an EMBL/GenBank/DDBJ whole genome shotgun (WGS) entry which is preliminary data.</text>
</comment>
<keyword evidence="4" id="KW-0132">Cell division</keyword>
<feature type="coiled-coil region" evidence="10">
    <location>
        <begin position="126"/>
        <end position="160"/>
    </location>
</feature>
<evidence type="ECO:0000256" key="2">
    <source>
        <dbReference type="ARBA" id="ARBA00008643"/>
    </source>
</evidence>
<sequence length="252" mass="27873">MSADAPVAREMEEGVTQIPSTFEEPVDLKAFELLDDIYNMVNDYTAHGMDAFEESLAKNVRLDKLQLKFLLQGSAHLFSTLQADLTRHMQRFEQAALRDSLSMPPGLLHPSALPAALAAPCTPEDEQRADAQLAELRHKLKQVREERMNLDTQTLSMERELRVYGDLTELEAIAATVSGKENVAGDAAVIQSKARELEQLVPKLMARQATRSDTLIDPQKAALLVEREMQRAKAAMGGSDATGLLDKLQPHV</sequence>
<dbReference type="PANTHER" id="PTHR14527:SF2">
    <property type="entry name" value="PROTEIN MIS12 HOMOLOG"/>
    <property type="match status" value="1"/>
</dbReference>
<reference evidence="11 12" key="1">
    <citation type="submission" date="2023-10" db="EMBL/GenBank/DDBJ databases">
        <authorList>
            <person name="Maclean D."/>
            <person name="Macfadyen A."/>
        </authorList>
    </citation>
    <scope>NUCLEOTIDE SEQUENCE [LARGE SCALE GENOMIC DNA]</scope>
</reference>
<evidence type="ECO:0000256" key="6">
    <source>
        <dbReference type="ARBA" id="ARBA00022838"/>
    </source>
</evidence>
<evidence type="ECO:0000256" key="9">
    <source>
        <dbReference type="ARBA" id="ARBA00023328"/>
    </source>
</evidence>
<dbReference type="PANTHER" id="PTHR14527">
    <property type="entry name" value="PROTEIN MIS12 HOMOLOG"/>
    <property type="match status" value="1"/>
</dbReference>
<dbReference type="GO" id="GO:0051382">
    <property type="term" value="P:kinetochore assembly"/>
    <property type="evidence" value="ECO:0007669"/>
    <property type="project" value="TreeGrafter"/>
</dbReference>
<keyword evidence="9" id="KW-0137">Centromere</keyword>
<dbReference type="AlphaFoldDB" id="A0AAV1IER3"/>
<accession>A0AAV1IER3</accession>
<evidence type="ECO:0008006" key="13">
    <source>
        <dbReference type="Google" id="ProtNLM"/>
    </source>
</evidence>
<organism evidence="11 12">
    <name type="scientific">Coccomyxa viridis</name>
    <dbReference type="NCBI Taxonomy" id="1274662"/>
    <lineage>
        <taxon>Eukaryota</taxon>
        <taxon>Viridiplantae</taxon>
        <taxon>Chlorophyta</taxon>
        <taxon>core chlorophytes</taxon>
        <taxon>Trebouxiophyceae</taxon>
        <taxon>Trebouxiophyceae incertae sedis</taxon>
        <taxon>Coccomyxaceae</taxon>
        <taxon>Coccomyxa</taxon>
    </lineage>
</organism>
<keyword evidence="7 10" id="KW-0175">Coiled coil</keyword>
<comment type="similarity">
    <text evidence="2">Belongs to the mis12 family.</text>
</comment>
<evidence type="ECO:0000256" key="8">
    <source>
        <dbReference type="ARBA" id="ARBA00023306"/>
    </source>
</evidence>
<dbReference type="EMBL" id="CAUYUE010000013">
    <property type="protein sequence ID" value="CAK0785813.1"/>
    <property type="molecule type" value="Genomic_DNA"/>
</dbReference>
<evidence type="ECO:0000313" key="12">
    <source>
        <dbReference type="Proteomes" id="UP001314263"/>
    </source>
</evidence>
<keyword evidence="8" id="KW-0131">Cell cycle</keyword>
<keyword evidence="3" id="KW-0158">Chromosome</keyword>
<name>A0AAV1IER3_9CHLO</name>
<evidence type="ECO:0000256" key="3">
    <source>
        <dbReference type="ARBA" id="ARBA00022454"/>
    </source>
</evidence>
<dbReference type="InterPro" id="IPR008685">
    <property type="entry name" value="Centromere_Mis12"/>
</dbReference>
<evidence type="ECO:0000256" key="4">
    <source>
        <dbReference type="ARBA" id="ARBA00022618"/>
    </source>
</evidence>
<comment type="subcellular location">
    <subcellularLocation>
        <location evidence="1">Chromosome</location>
        <location evidence="1">Centromere</location>
        <location evidence="1">Kinetochore</location>
    </subcellularLocation>
</comment>